<dbReference type="Gene3D" id="2.130.10.10">
    <property type="entry name" value="YVTN repeat-like/Quinoprotein amine dehydrogenase"/>
    <property type="match status" value="2"/>
</dbReference>
<evidence type="ECO:0000313" key="9">
    <source>
        <dbReference type="EMBL" id="MCP2314006.1"/>
    </source>
</evidence>
<dbReference type="SUPFAM" id="SSF56112">
    <property type="entry name" value="Protein kinase-like (PK-like)"/>
    <property type="match status" value="1"/>
</dbReference>
<dbReference type="PROSITE" id="PS00108">
    <property type="entry name" value="PROTEIN_KINASE_ST"/>
    <property type="match status" value="1"/>
</dbReference>
<dbReference type="SMART" id="SM00564">
    <property type="entry name" value="PQQ"/>
    <property type="match status" value="4"/>
</dbReference>
<dbReference type="PANTHER" id="PTHR43289:SF6">
    <property type="entry name" value="SERINE_THREONINE-PROTEIN KINASE NEKL-3"/>
    <property type="match status" value="1"/>
</dbReference>
<keyword evidence="3 9" id="KW-0808">Transferase</keyword>
<feature type="compositionally biased region" description="Low complexity" evidence="7">
    <location>
        <begin position="247"/>
        <end position="265"/>
    </location>
</feature>
<dbReference type="InterPro" id="IPR008271">
    <property type="entry name" value="Ser/Thr_kinase_AS"/>
</dbReference>
<feature type="compositionally biased region" description="Low complexity" evidence="7">
    <location>
        <begin position="330"/>
        <end position="344"/>
    </location>
</feature>
<dbReference type="Gene3D" id="1.10.510.10">
    <property type="entry name" value="Transferase(Phosphotransferase) domain 1"/>
    <property type="match status" value="1"/>
</dbReference>
<dbReference type="GO" id="GO:0004674">
    <property type="term" value="F:protein serine/threonine kinase activity"/>
    <property type="evidence" value="ECO:0007669"/>
    <property type="project" value="UniProtKB-EC"/>
</dbReference>
<evidence type="ECO:0000256" key="4">
    <source>
        <dbReference type="ARBA" id="ARBA00022741"/>
    </source>
</evidence>
<dbReference type="Proteomes" id="UP001206483">
    <property type="component" value="Unassembled WGS sequence"/>
</dbReference>
<evidence type="ECO:0000256" key="6">
    <source>
        <dbReference type="ARBA" id="ARBA00022840"/>
    </source>
</evidence>
<evidence type="ECO:0000256" key="7">
    <source>
        <dbReference type="SAM" id="MobiDB-lite"/>
    </source>
</evidence>
<dbReference type="InterPro" id="IPR015943">
    <property type="entry name" value="WD40/YVTN_repeat-like_dom_sf"/>
</dbReference>
<dbReference type="InterPro" id="IPR000719">
    <property type="entry name" value="Prot_kinase_dom"/>
</dbReference>
<comment type="caution">
    <text evidence="9">The sequence shown here is derived from an EMBL/GenBank/DDBJ whole genome shotgun (WGS) entry which is preliminary data.</text>
</comment>
<organism evidence="9 10">
    <name type="scientific">Kitasatospora paracochleata</name>
    <dbReference type="NCBI Taxonomy" id="58354"/>
    <lineage>
        <taxon>Bacteria</taxon>
        <taxon>Bacillati</taxon>
        <taxon>Actinomycetota</taxon>
        <taxon>Actinomycetes</taxon>
        <taxon>Kitasatosporales</taxon>
        <taxon>Streptomycetaceae</taxon>
        <taxon>Kitasatospora</taxon>
    </lineage>
</organism>
<evidence type="ECO:0000313" key="10">
    <source>
        <dbReference type="Proteomes" id="UP001206483"/>
    </source>
</evidence>
<proteinExistence type="predicted"/>
<keyword evidence="4" id="KW-0547">Nucleotide-binding</keyword>
<dbReference type="InterPro" id="IPR011009">
    <property type="entry name" value="Kinase-like_dom_sf"/>
</dbReference>
<keyword evidence="2" id="KW-0723">Serine/threonine-protein kinase</keyword>
<feature type="compositionally biased region" description="Low complexity" evidence="7">
    <location>
        <begin position="394"/>
        <end position="407"/>
    </location>
</feature>
<accession>A0ABT1JBF7</accession>
<keyword evidence="10" id="KW-1185">Reference proteome</keyword>
<evidence type="ECO:0000256" key="2">
    <source>
        <dbReference type="ARBA" id="ARBA00022527"/>
    </source>
</evidence>
<gene>
    <name evidence="9" type="ORF">FHR36_007205</name>
</gene>
<dbReference type="CDD" id="cd14014">
    <property type="entry name" value="STKc_PknB_like"/>
    <property type="match status" value="1"/>
</dbReference>
<dbReference type="Pfam" id="PF13360">
    <property type="entry name" value="PQQ_2"/>
    <property type="match status" value="2"/>
</dbReference>
<dbReference type="SUPFAM" id="SSF50998">
    <property type="entry name" value="Quinoprotein alcohol dehydrogenase-like"/>
    <property type="match status" value="1"/>
</dbReference>
<sequence>MGEVWSARDKVLRREVAVKLLHTHLDSDSAAQLFFREARTASALNHPGVVTVHDLGHDSDGTLFLVMELIRGRNLGQVLREDGVPPIGQAVEWTAQTADALAAAHGAGIVHRDLKPANIMLTDAGAVKVLDFGIARRLETSDLTSTQIMGTLAYMPPERFNTGHQDARGDLYSLGCVLHELLTGETPFGNLPTTALMFAHVQRIPDPPSAHRPDVPQPLDALVAELLAKDPDQRPTGAKEVHDRLKALAPPATAPTTQTAPTVPTWRQPQPASPALAPTRADHGPAQAAESLRPHPAQATAAAPGQAAAPTGPRTLPQHAQEPVGPEGAGHSPGSPHTSGHGSTQPGGDREDPPSTTPIGEPVGPGSGQPTEGSIAPPIAPGSTTELPTPDIPPTENAEAAMAPTARARPGIGRRSVLLSIATLAVGGAGATAWILSSGKATSGQVIAMAARDDGLVYGYDSGSGQRLWTTRVTNDSTVTGDPSSTSPLVLLPAGNELLYVLAPDGVTGLGRDGRIVWHVPVSFGSYNPVVVTPSGVVLGFGSELMAVSSQGKRLWTVSTSDFVMDAKASATAGEDAVFVNVHPSTIQRIDAATGSTAWTHTLDPGHGALGMDISPGYVVVTDYGASSDSSYKCQAINTSDGQTRYSIAPNAVSGMPIFAADIPAFIILEQAPTSSSTGPVTLRARSAQDGRIIWASQTASQSQSSWQPCYANGIVYAVLDNTLHAFKGTDGSHVWSRPIKAGAGAKFTMNLIGDAIYVTTSVSSGVSPIRILGYHASDGTPVLDFTPADRAASFVVSALFAA</sequence>
<dbReference type="InterPro" id="IPR002372">
    <property type="entry name" value="PQQ_rpt_dom"/>
</dbReference>
<feature type="region of interest" description="Disordered" evidence="7">
    <location>
        <begin position="247"/>
        <end position="407"/>
    </location>
</feature>
<dbReference type="InterPro" id="IPR011047">
    <property type="entry name" value="Quinoprotein_ADH-like_sf"/>
</dbReference>
<dbReference type="SMART" id="SM00220">
    <property type="entry name" value="S_TKc"/>
    <property type="match status" value="1"/>
</dbReference>
<dbReference type="PANTHER" id="PTHR43289">
    <property type="entry name" value="MITOGEN-ACTIVATED PROTEIN KINASE KINASE KINASE 20-RELATED"/>
    <property type="match status" value="1"/>
</dbReference>
<evidence type="ECO:0000256" key="1">
    <source>
        <dbReference type="ARBA" id="ARBA00012513"/>
    </source>
</evidence>
<protein>
    <recommendedName>
        <fullName evidence="1">non-specific serine/threonine protein kinase</fullName>
        <ecNumber evidence="1">2.7.11.1</ecNumber>
    </recommendedName>
</protein>
<dbReference type="EC" id="2.7.11.1" evidence="1"/>
<evidence type="ECO:0000259" key="8">
    <source>
        <dbReference type="PROSITE" id="PS50011"/>
    </source>
</evidence>
<feature type="compositionally biased region" description="Low complexity" evidence="7">
    <location>
        <begin position="296"/>
        <end position="313"/>
    </location>
</feature>
<dbReference type="Pfam" id="PF00069">
    <property type="entry name" value="Pkinase"/>
    <property type="match status" value="1"/>
</dbReference>
<dbReference type="EMBL" id="JAMZDX010000008">
    <property type="protein sequence ID" value="MCP2314006.1"/>
    <property type="molecule type" value="Genomic_DNA"/>
</dbReference>
<reference evidence="9 10" key="1">
    <citation type="submission" date="2022-06" db="EMBL/GenBank/DDBJ databases">
        <title>Sequencing the genomes of 1000 actinobacteria strains.</title>
        <authorList>
            <person name="Klenk H.-P."/>
        </authorList>
    </citation>
    <scope>NUCLEOTIDE SEQUENCE [LARGE SCALE GENOMIC DNA]</scope>
    <source>
        <strain evidence="9 10">DSM 41656</strain>
    </source>
</reference>
<feature type="domain" description="Protein kinase" evidence="8">
    <location>
        <begin position="1"/>
        <end position="245"/>
    </location>
</feature>
<dbReference type="PROSITE" id="PS50011">
    <property type="entry name" value="PROTEIN_KINASE_DOM"/>
    <property type="match status" value="1"/>
</dbReference>
<evidence type="ECO:0000256" key="5">
    <source>
        <dbReference type="ARBA" id="ARBA00022777"/>
    </source>
</evidence>
<dbReference type="InterPro" id="IPR018391">
    <property type="entry name" value="PQQ_b-propeller_rpt"/>
</dbReference>
<dbReference type="Gene3D" id="3.30.200.20">
    <property type="entry name" value="Phosphorylase Kinase, domain 1"/>
    <property type="match status" value="1"/>
</dbReference>
<evidence type="ECO:0000256" key="3">
    <source>
        <dbReference type="ARBA" id="ARBA00022679"/>
    </source>
</evidence>
<keyword evidence="5 9" id="KW-0418">Kinase</keyword>
<name>A0ABT1JBF7_9ACTN</name>
<keyword evidence="6" id="KW-0067">ATP-binding</keyword>